<evidence type="ECO:0000313" key="3">
    <source>
        <dbReference type="Proteomes" id="UP000078541"/>
    </source>
</evidence>
<proteinExistence type="predicted"/>
<name>A0A151JXD7_9HYME</name>
<evidence type="ECO:0000259" key="1">
    <source>
        <dbReference type="Pfam" id="PF17906"/>
    </source>
</evidence>
<dbReference type="InterPro" id="IPR052709">
    <property type="entry name" value="Transposase-MT_Hybrid"/>
</dbReference>
<protein>
    <recommendedName>
        <fullName evidence="1">Mos1 transposase HTH domain-containing protein</fullName>
    </recommendedName>
</protein>
<dbReference type="InterPro" id="IPR041426">
    <property type="entry name" value="Mos1_HTH"/>
</dbReference>
<dbReference type="EMBL" id="KQ981607">
    <property type="protein sequence ID" value="KYN39379.1"/>
    <property type="molecule type" value="Genomic_DNA"/>
</dbReference>
<evidence type="ECO:0000313" key="2">
    <source>
        <dbReference type="EMBL" id="KYN39379.1"/>
    </source>
</evidence>
<feature type="domain" description="Mos1 transposase HTH" evidence="1">
    <location>
        <begin position="2"/>
        <end position="42"/>
    </location>
</feature>
<dbReference type="AlphaFoldDB" id="A0A151JXD7"/>
<reference evidence="2 3" key="1">
    <citation type="submission" date="2016-03" db="EMBL/GenBank/DDBJ databases">
        <title>Trachymyrmex septentrionalis WGS genome.</title>
        <authorList>
            <person name="Nygaard S."/>
            <person name="Hu H."/>
            <person name="Boomsma J."/>
            <person name="Zhang G."/>
        </authorList>
    </citation>
    <scope>NUCLEOTIDE SEQUENCE [LARGE SCALE GENOMIC DNA]</scope>
    <source>
        <strain evidence="2">Tsep2-gDNA-1</strain>
        <tissue evidence="2">Whole body</tissue>
    </source>
</reference>
<accession>A0A151JXD7</accession>
<dbReference type="Pfam" id="PF17906">
    <property type="entry name" value="HTH_48"/>
    <property type="match status" value="1"/>
</dbReference>
<sequence length="184" mass="21324">MIFYDYKCNLTPKQCIDRLNLAFRNEAPSNRTVYNWFVEFQHERTFLSDEFREGRPSTSVVATNVDAVHEMIERDRHITYREIQASLGIDMKAIHTILHDHLSVRKLCSRWIPNEVQKQVLNGAKKCSRNSTEVGQIWSTTSLLGTKHGSIRMSPKVNNNPLFGYFKMNGNQQKLFVHAVLPSK</sequence>
<organism evidence="2 3">
    <name type="scientific">Trachymyrmex septentrionalis</name>
    <dbReference type="NCBI Taxonomy" id="34720"/>
    <lineage>
        <taxon>Eukaryota</taxon>
        <taxon>Metazoa</taxon>
        <taxon>Ecdysozoa</taxon>
        <taxon>Arthropoda</taxon>
        <taxon>Hexapoda</taxon>
        <taxon>Insecta</taxon>
        <taxon>Pterygota</taxon>
        <taxon>Neoptera</taxon>
        <taxon>Endopterygota</taxon>
        <taxon>Hymenoptera</taxon>
        <taxon>Apocrita</taxon>
        <taxon>Aculeata</taxon>
        <taxon>Formicoidea</taxon>
        <taxon>Formicidae</taxon>
        <taxon>Myrmicinae</taxon>
        <taxon>Trachymyrmex</taxon>
    </lineage>
</organism>
<dbReference type="PANTHER" id="PTHR46060">
    <property type="entry name" value="MARINER MOS1 TRANSPOSASE-LIKE PROTEIN"/>
    <property type="match status" value="1"/>
</dbReference>
<keyword evidence="3" id="KW-1185">Reference proteome</keyword>
<gene>
    <name evidence="2" type="ORF">ALC56_06197</name>
</gene>
<dbReference type="PANTHER" id="PTHR46060:SF1">
    <property type="entry name" value="MARINER MOS1 TRANSPOSASE-LIKE PROTEIN"/>
    <property type="match status" value="1"/>
</dbReference>
<dbReference type="Proteomes" id="UP000078541">
    <property type="component" value="Unassembled WGS sequence"/>
</dbReference>
<dbReference type="STRING" id="34720.A0A151JXD7"/>